<keyword evidence="5" id="KW-0805">Transcription regulation</keyword>
<evidence type="ECO:0000259" key="6">
    <source>
        <dbReference type="PROSITE" id="PS51733"/>
    </source>
</evidence>
<dbReference type="SUPFAM" id="SSF50037">
    <property type="entry name" value="C-terminal domain of transcriptional repressors"/>
    <property type="match status" value="1"/>
</dbReference>
<dbReference type="PANTHER" id="PTHR12835:SF5">
    <property type="entry name" value="BIOTIN--PROTEIN LIGASE"/>
    <property type="match status" value="1"/>
</dbReference>
<dbReference type="EC" id="6.3.4.15" evidence="5"/>
<feature type="binding site" evidence="5">
    <location>
        <position position="195"/>
    </location>
    <ligand>
        <name>biotin</name>
        <dbReference type="ChEBI" id="CHEBI:57586"/>
    </ligand>
</feature>
<dbReference type="HAMAP" id="MF_00978">
    <property type="entry name" value="Bifunct_BirA"/>
    <property type="match status" value="1"/>
</dbReference>
<dbReference type="Gene3D" id="3.30.930.10">
    <property type="entry name" value="Bira Bifunctional Protein, Domain 2"/>
    <property type="match status" value="1"/>
</dbReference>
<comment type="caution">
    <text evidence="7">The sequence shown here is derived from an EMBL/GenBank/DDBJ whole genome shotgun (WGS) entry which is preliminary data.</text>
</comment>
<dbReference type="InterPro" id="IPR013196">
    <property type="entry name" value="HTH_11"/>
</dbReference>
<dbReference type="InterPro" id="IPR004143">
    <property type="entry name" value="BPL_LPL_catalytic"/>
</dbReference>
<dbReference type="Pfam" id="PF08279">
    <property type="entry name" value="HTH_11"/>
    <property type="match status" value="1"/>
</dbReference>
<feature type="binding site" evidence="5">
    <location>
        <position position="124"/>
    </location>
    <ligand>
        <name>biotin</name>
        <dbReference type="ChEBI" id="CHEBI:57586"/>
    </ligand>
</feature>
<feature type="domain" description="BPL/LPL catalytic" evidence="6">
    <location>
        <begin position="87"/>
        <end position="266"/>
    </location>
</feature>
<evidence type="ECO:0000313" key="8">
    <source>
        <dbReference type="Proteomes" id="UP000719942"/>
    </source>
</evidence>
<dbReference type="InterPro" id="IPR003142">
    <property type="entry name" value="BPL_C"/>
</dbReference>
<keyword evidence="1 5" id="KW-0436">Ligase</keyword>
<dbReference type="GO" id="GO:0004077">
    <property type="term" value="F:biotin--[biotin carboxyl-carrier protein] ligase activity"/>
    <property type="evidence" value="ECO:0007669"/>
    <property type="project" value="UniProtKB-EC"/>
</dbReference>
<comment type="similarity">
    <text evidence="5">Belongs to the biotin--protein ligase family.</text>
</comment>
<name>A0ABS7DQ29_9FIRM</name>
<proteinExistence type="inferred from homology"/>
<keyword evidence="5" id="KW-0804">Transcription</keyword>
<keyword evidence="2 5" id="KW-0547">Nucleotide-binding</keyword>
<dbReference type="InterPro" id="IPR004408">
    <property type="entry name" value="Biotin_CoA_COase_ligase"/>
</dbReference>
<dbReference type="InterPro" id="IPR008988">
    <property type="entry name" value="Transcriptional_repressor_C"/>
</dbReference>
<dbReference type="Proteomes" id="UP000719942">
    <property type="component" value="Unassembled WGS sequence"/>
</dbReference>
<dbReference type="InterPro" id="IPR036388">
    <property type="entry name" value="WH-like_DNA-bd_sf"/>
</dbReference>
<dbReference type="Pfam" id="PF02237">
    <property type="entry name" value="BPL_C"/>
    <property type="match status" value="1"/>
</dbReference>
<dbReference type="InterPro" id="IPR030855">
    <property type="entry name" value="Bifunct_BirA"/>
</dbReference>
<dbReference type="Gene3D" id="1.10.10.10">
    <property type="entry name" value="Winged helix-like DNA-binding domain superfamily/Winged helix DNA-binding domain"/>
    <property type="match status" value="1"/>
</dbReference>
<dbReference type="PANTHER" id="PTHR12835">
    <property type="entry name" value="BIOTIN PROTEIN LIGASE"/>
    <property type="match status" value="1"/>
</dbReference>
<accession>A0ABS7DQ29</accession>
<organism evidence="7 8">
    <name type="scientific">Caproiciproducens faecalis</name>
    <dbReference type="NCBI Taxonomy" id="2820301"/>
    <lineage>
        <taxon>Bacteria</taxon>
        <taxon>Bacillati</taxon>
        <taxon>Bacillota</taxon>
        <taxon>Clostridia</taxon>
        <taxon>Eubacteriales</taxon>
        <taxon>Acutalibacteraceae</taxon>
        <taxon>Caproiciproducens</taxon>
    </lineage>
</organism>
<feature type="binding site" evidence="5">
    <location>
        <begin position="100"/>
        <end position="102"/>
    </location>
    <ligand>
        <name>biotin</name>
        <dbReference type="ChEBI" id="CHEBI:57586"/>
    </ligand>
</feature>
<evidence type="ECO:0000256" key="1">
    <source>
        <dbReference type="ARBA" id="ARBA00022598"/>
    </source>
</evidence>
<sequence>MTKDKGRDCMSTKDEVLKYLQNHQQYVSGEELSEQLLVSRTAIWKNINTLRSSGYEIESVTNRGYRLVFSPNTISPEIILSGLKTKAMGKNVFCFDSIDSTNAQAKRQALAGASNGSLFIAEQQTGGKGRLGRVWASPSGTGLWFSVLLRPDSLPVQVTNITLLAGLAVCLSIRKLTKAPAMIKWPNDIVIGGKKVCGILTEMAAEIDRIEYVVVGIGINVNTENFPEELSVKATSLRVECGKPVARVELLQEILSEFERILSDYTDRPEAIFAEYKTLCVSLNRTVGFVRNKEPLTATAVDISPAGELVVRCGNGSLISINSGEVTVQGIYGQT</sequence>
<dbReference type="CDD" id="cd16442">
    <property type="entry name" value="BPL"/>
    <property type="match status" value="1"/>
</dbReference>
<dbReference type="NCBIfam" id="TIGR00121">
    <property type="entry name" value="birA_ligase"/>
    <property type="match status" value="1"/>
</dbReference>
<dbReference type="EMBL" id="JAGFNZ010000004">
    <property type="protein sequence ID" value="MBW7573416.1"/>
    <property type="molecule type" value="Genomic_DNA"/>
</dbReference>
<dbReference type="PROSITE" id="PS51733">
    <property type="entry name" value="BPL_LPL_CATALYTIC"/>
    <property type="match status" value="1"/>
</dbReference>
<evidence type="ECO:0000256" key="5">
    <source>
        <dbReference type="HAMAP-Rule" id="MF_00978"/>
    </source>
</evidence>
<dbReference type="SUPFAM" id="SSF46785">
    <property type="entry name" value="Winged helix' DNA-binding domain"/>
    <property type="match status" value="1"/>
</dbReference>
<dbReference type="InterPro" id="IPR045864">
    <property type="entry name" value="aa-tRNA-synth_II/BPL/LPL"/>
</dbReference>
<evidence type="ECO:0000313" key="7">
    <source>
        <dbReference type="EMBL" id="MBW7573416.1"/>
    </source>
</evidence>
<gene>
    <name evidence="5" type="primary">birA</name>
    <name evidence="7" type="ORF">J5W02_11410</name>
</gene>
<keyword evidence="8" id="KW-1185">Reference proteome</keyword>
<keyword evidence="5" id="KW-0238">DNA-binding</keyword>
<comment type="function">
    <text evidence="5">Acts both as a biotin--[acetyl-CoA-carboxylase] ligase and a repressor.</text>
</comment>
<keyword evidence="5" id="KW-0678">Repressor</keyword>
<evidence type="ECO:0000256" key="2">
    <source>
        <dbReference type="ARBA" id="ARBA00022741"/>
    </source>
</evidence>
<reference evidence="7 8" key="1">
    <citation type="submission" date="2021-03" db="EMBL/GenBank/DDBJ databases">
        <title>Caproiciproducens sp. nov. isolated from feces of cow.</title>
        <authorList>
            <person name="Choi J.-Y."/>
        </authorList>
    </citation>
    <scope>NUCLEOTIDE SEQUENCE [LARGE SCALE GENOMIC DNA]</scope>
    <source>
        <strain evidence="7 8">AGMB10547</strain>
    </source>
</reference>
<dbReference type="InterPro" id="IPR036390">
    <property type="entry name" value="WH_DNA-bd_sf"/>
</dbReference>
<keyword evidence="4 5" id="KW-0092">Biotin</keyword>
<evidence type="ECO:0000256" key="4">
    <source>
        <dbReference type="ARBA" id="ARBA00023267"/>
    </source>
</evidence>
<dbReference type="RefSeq" id="WP_219965815.1">
    <property type="nucleotide sequence ID" value="NZ_JAGFNZ010000004.1"/>
</dbReference>
<feature type="DNA-binding region" description="H-T-H motif" evidence="5">
    <location>
        <begin position="29"/>
        <end position="48"/>
    </location>
</feature>
<dbReference type="SUPFAM" id="SSF55681">
    <property type="entry name" value="Class II aaRS and biotin synthetases"/>
    <property type="match status" value="1"/>
</dbReference>
<protein>
    <recommendedName>
        <fullName evidence="5">Bifunctional ligase/repressor BirA</fullName>
    </recommendedName>
    <alternativeName>
        <fullName evidence="5">Biotin--[acetyl-CoA-carboxylase] ligase</fullName>
        <ecNumber evidence="5">6.3.4.15</ecNumber>
    </alternativeName>
    <alternativeName>
        <fullName evidence="5">Biotin--protein ligase</fullName>
    </alternativeName>
    <alternativeName>
        <fullName evidence="5">Biotin-[acetyl-CoA carboxylase] synthetase</fullName>
    </alternativeName>
</protein>
<dbReference type="Pfam" id="PF03099">
    <property type="entry name" value="BPL_LplA_LipB"/>
    <property type="match status" value="1"/>
</dbReference>
<comment type="catalytic activity">
    <reaction evidence="5">
        <text>biotin + L-lysyl-[protein] + ATP = N(6)-biotinyl-L-lysyl-[protein] + AMP + diphosphate + H(+)</text>
        <dbReference type="Rhea" id="RHEA:11756"/>
        <dbReference type="Rhea" id="RHEA-COMP:9752"/>
        <dbReference type="Rhea" id="RHEA-COMP:10505"/>
        <dbReference type="ChEBI" id="CHEBI:15378"/>
        <dbReference type="ChEBI" id="CHEBI:29969"/>
        <dbReference type="ChEBI" id="CHEBI:30616"/>
        <dbReference type="ChEBI" id="CHEBI:33019"/>
        <dbReference type="ChEBI" id="CHEBI:57586"/>
        <dbReference type="ChEBI" id="CHEBI:83144"/>
        <dbReference type="ChEBI" id="CHEBI:456215"/>
        <dbReference type="EC" id="6.3.4.15"/>
    </reaction>
</comment>
<comment type="caution">
    <text evidence="5">Lacks conserved residue(s) required for the propagation of feature annotation.</text>
</comment>
<evidence type="ECO:0000256" key="3">
    <source>
        <dbReference type="ARBA" id="ARBA00022840"/>
    </source>
</evidence>
<keyword evidence="3 5" id="KW-0067">ATP-binding</keyword>
<dbReference type="Gene3D" id="2.30.30.100">
    <property type="match status" value="1"/>
</dbReference>